<dbReference type="InterPro" id="IPR008279">
    <property type="entry name" value="PEP-util_enz_mobile_dom"/>
</dbReference>
<dbReference type="Pfam" id="PF00391">
    <property type="entry name" value="PEP-utilizers"/>
    <property type="match status" value="1"/>
</dbReference>
<protein>
    <recommendedName>
        <fullName evidence="4">PEP-utilising enzyme mobile domain-containing protein</fullName>
    </recommendedName>
</protein>
<dbReference type="PANTHER" id="PTHR43030:SF1">
    <property type="entry name" value="PHOSPHOENOLPYRUVATE SYNTHASE"/>
    <property type="match status" value="1"/>
</dbReference>
<feature type="domain" description="PEP-utilising enzyme mobile" evidence="4">
    <location>
        <begin position="177"/>
        <end position="246"/>
    </location>
</feature>
<dbReference type="RefSeq" id="WP_218094526.1">
    <property type="nucleotide sequence ID" value="NZ_CAJVAS010000029.1"/>
</dbReference>
<dbReference type="GO" id="GO:0008986">
    <property type="term" value="F:pyruvate, water dikinase activity"/>
    <property type="evidence" value="ECO:0007669"/>
    <property type="project" value="InterPro"/>
</dbReference>
<keyword evidence="6" id="KW-1185">Reference proteome</keyword>
<evidence type="ECO:0000259" key="4">
    <source>
        <dbReference type="Pfam" id="PF00391"/>
    </source>
</evidence>
<evidence type="ECO:0000256" key="2">
    <source>
        <dbReference type="ARBA" id="ARBA00022741"/>
    </source>
</evidence>
<dbReference type="PANTHER" id="PTHR43030">
    <property type="entry name" value="PHOSPHOENOLPYRUVATE SYNTHASE"/>
    <property type="match status" value="1"/>
</dbReference>
<dbReference type="InterPro" id="IPR006319">
    <property type="entry name" value="PEP_synth"/>
</dbReference>
<sequence length="251" mass="27890">MDFNKIRNGFRDEMTALKPLLHAAYQSIHAYQMQRSSDKERCMREAITETAAILRSFIGHIPPSKGKYIAALQWQEEMTSSDLIMCFDQAVYELHLWTLLQELGIKKGRWARGRQPWSQELRALLDERRFVDKNQDEGSQPPREEWFKASGTPACRGTAQGAACIVHGKDDFHKVSAGMIVVTGMSTPDFTSIAGLMAGLVTDRGGVLCHAAILAREYNIPCVVGCLNATESIADGEWIRLDAVSGVIMGT</sequence>
<organism evidence="5 6">
    <name type="scientific">Paenibacillus solanacearum</name>
    <dbReference type="NCBI Taxonomy" id="2048548"/>
    <lineage>
        <taxon>Bacteria</taxon>
        <taxon>Bacillati</taxon>
        <taxon>Bacillota</taxon>
        <taxon>Bacilli</taxon>
        <taxon>Bacillales</taxon>
        <taxon>Paenibacillaceae</taxon>
        <taxon>Paenibacillus</taxon>
    </lineage>
</organism>
<evidence type="ECO:0000256" key="3">
    <source>
        <dbReference type="ARBA" id="ARBA00022840"/>
    </source>
</evidence>
<dbReference type="EMBL" id="CAJVAS010000029">
    <property type="protein sequence ID" value="CAG7644798.1"/>
    <property type="molecule type" value="Genomic_DNA"/>
</dbReference>
<dbReference type="Proteomes" id="UP000693672">
    <property type="component" value="Unassembled WGS sequence"/>
</dbReference>
<comment type="similarity">
    <text evidence="1">Belongs to the PEP-utilizing enzyme family.</text>
</comment>
<proteinExistence type="inferred from homology"/>
<evidence type="ECO:0000256" key="1">
    <source>
        <dbReference type="ARBA" id="ARBA00007837"/>
    </source>
</evidence>
<gene>
    <name evidence="5" type="ORF">PAESOLCIP111_04812</name>
</gene>
<accession>A0A916NYG2</accession>
<dbReference type="GO" id="GO:0005524">
    <property type="term" value="F:ATP binding"/>
    <property type="evidence" value="ECO:0007669"/>
    <property type="project" value="UniProtKB-KW"/>
</dbReference>
<dbReference type="AlphaFoldDB" id="A0A916NYG2"/>
<name>A0A916NYG2_9BACL</name>
<keyword evidence="2" id="KW-0547">Nucleotide-binding</keyword>
<reference evidence="5" key="1">
    <citation type="submission" date="2021-06" db="EMBL/GenBank/DDBJ databases">
        <authorList>
            <person name="Criscuolo A."/>
        </authorList>
    </citation>
    <scope>NUCLEOTIDE SEQUENCE</scope>
    <source>
        <strain evidence="5">CIP111600</strain>
    </source>
</reference>
<evidence type="ECO:0000313" key="6">
    <source>
        <dbReference type="Proteomes" id="UP000693672"/>
    </source>
</evidence>
<keyword evidence="3" id="KW-0067">ATP-binding</keyword>
<comment type="caution">
    <text evidence="5">The sequence shown here is derived from an EMBL/GenBank/DDBJ whole genome shotgun (WGS) entry which is preliminary data.</text>
</comment>
<evidence type="ECO:0000313" key="5">
    <source>
        <dbReference type="EMBL" id="CAG7644798.1"/>
    </source>
</evidence>